<dbReference type="InterPro" id="IPR036291">
    <property type="entry name" value="NAD(P)-bd_dom_sf"/>
</dbReference>
<dbReference type="InterPro" id="IPR013154">
    <property type="entry name" value="ADH-like_N"/>
</dbReference>
<dbReference type="GO" id="GO:0016491">
    <property type="term" value="F:oxidoreductase activity"/>
    <property type="evidence" value="ECO:0007669"/>
    <property type="project" value="InterPro"/>
</dbReference>
<feature type="domain" description="Enoyl reductase (ER)" evidence="1">
    <location>
        <begin position="4"/>
        <end position="328"/>
    </location>
</feature>
<dbReference type="OrthoDB" id="9805883at2"/>
<keyword evidence="3" id="KW-1185">Reference proteome</keyword>
<dbReference type="SMART" id="SM00829">
    <property type="entry name" value="PKS_ER"/>
    <property type="match status" value="1"/>
</dbReference>
<protein>
    <submittedName>
        <fullName evidence="2">NADPH:quinone reductase-like Zn-dependent oxidoreductase</fullName>
    </submittedName>
</protein>
<dbReference type="PANTHER" id="PTHR43677:SF4">
    <property type="entry name" value="QUINONE OXIDOREDUCTASE-LIKE PROTEIN 2"/>
    <property type="match status" value="1"/>
</dbReference>
<dbReference type="Proteomes" id="UP000248806">
    <property type="component" value="Unassembled WGS sequence"/>
</dbReference>
<gene>
    <name evidence="2" type="ORF">EI42_06222</name>
</gene>
<dbReference type="PANTHER" id="PTHR43677">
    <property type="entry name" value="SHORT-CHAIN DEHYDROGENASE/REDUCTASE"/>
    <property type="match status" value="1"/>
</dbReference>
<dbReference type="AlphaFoldDB" id="A0A326TRY3"/>
<proteinExistence type="predicted"/>
<organism evidence="2 3">
    <name type="scientific">Thermosporothrix hazakensis</name>
    <dbReference type="NCBI Taxonomy" id="644383"/>
    <lineage>
        <taxon>Bacteria</taxon>
        <taxon>Bacillati</taxon>
        <taxon>Chloroflexota</taxon>
        <taxon>Ktedonobacteria</taxon>
        <taxon>Ktedonobacterales</taxon>
        <taxon>Thermosporotrichaceae</taxon>
        <taxon>Thermosporothrix</taxon>
    </lineage>
</organism>
<dbReference type="InterPro" id="IPR051397">
    <property type="entry name" value="Zn-ADH-like_protein"/>
</dbReference>
<evidence type="ECO:0000313" key="3">
    <source>
        <dbReference type="Proteomes" id="UP000248806"/>
    </source>
</evidence>
<dbReference type="EMBL" id="QKUF01000053">
    <property type="protein sequence ID" value="PZW18305.1"/>
    <property type="molecule type" value="Genomic_DNA"/>
</dbReference>
<accession>A0A326TRY3</accession>
<dbReference type="InterPro" id="IPR011032">
    <property type="entry name" value="GroES-like_sf"/>
</dbReference>
<sequence length="339" mass="36916">MRAIHFETYNAPFRPVHVPLPELQEGQVLVKMTAAAVNMRDHLIRSGMYRHVPPPLGPSSPVVGNEGAGIVVATRERRYPEGTRVFFSDGYHLPCGGVWQEYVVADIQHLHPVPPGKSLVEAAALRTAFQSAWMALEQGGFRPEIEPTQVVLAPAIGSGVGNAAVQLVRASGGPEALTTAGSSFKAEHAQGLGYRNVIDLSRETLQAGVARLAAGGVDVALDLLGGTFTAQALSVLKPGRALTLVGYASGDPHATIPLYELIGKKIELRPFNLLLAPQEARSRALEHILRLWQENRIQPHIDRVFHFTEAEQAMHHLLHGRPFGKVLLLFDEGKHDERE</sequence>
<dbReference type="Pfam" id="PF08240">
    <property type="entry name" value="ADH_N"/>
    <property type="match status" value="1"/>
</dbReference>
<dbReference type="InterPro" id="IPR020843">
    <property type="entry name" value="ER"/>
</dbReference>
<dbReference type="Gene3D" id="3.40.50.720">
    <property type="entry name" value="NAD(P)-binding Rossmann-like Domain"/>
    <property type="match status" value="1"/>
</dbReference>
<name>A0A326TRY3_THEHA</name>
<dbReference type="SUPFAM" id="SSF50129">
    <property type="entry name" value="GroES-like"/>
    <property type="match status" value="1"/>
</dbReference>
<dbReference type="Gene3D" id="3.90.180.10">
    <property type="entry name" value="Medium-chain alcohol dehydrogenases, catalytic domain"/>
    <property type="match status" value="1"/>
</dbReference>
<dbReference type="RefSeq" id="WP_137686446.1">
    <property type="nucleotide sequence ID" value="NZ_BIFX01000003.1"/>
</dbReference>
<comment type="caution">
    <text evidence="2">The sequence shown here is derived from an EMBL/GenBank/DDBJ whole genome shotgun (WGS) entry which is preliminary data.</text>
</comment>
<evidence type="ECO:0000259" key="1">
    <source>
        <dbReference type="SMART" id="SM00829"/>
    </source>
</evidence>
<evidence type="ECO:0000313" key="2">
    <source>
        <dbReference type="EMBL" id="PZW18305.1"/>
    </source>
</evidence>
<reference evidence="2 3" key="1">
    <citation type="submission" date="2018-06" db="EMBL/GenBank/DDBJ databases">
        <title>Genomic Encyclopedia of Archaeal and Bacterial Type Strains, Phase II (KMG-II): from individual species to whole genera.</title>
        <authorList>
            <person name="Goeker M."/>
        </authorList>
    </citation>
    <scope>NUCLEOTIDE SEQUENCE [LARGE SCALE GENOMIC DNA]</scope>
    <source>
        <strain evidence="2 3">ATCC BAA-1881</strain>
    </source>
</reference>
<dbReference type="Pfam" id="PF13602">
    <property type="entry name" value="ADH_zinc_N_2"/>
    <property type="match status" value="1"/>
</dbReference>
<dbReference type="SUPFAM" id="SSF51735">
    <property type="entry name" value="NAD(P)-binding Rossmann-fold domains"/>
    <property type="match status" value="1"/>
</dbReference>